<feature type="binding site" evidence="14">
    <location>
        <begin position="36"/>
        <end position="43"/>
    </location>
    <ligand>
        <name>ATP</name>
        <dbReference type="ChEBI" id="CHEBI:30616"/>
    </ligand>
</feature>
<feature type="active site" description="Phosphoserine intermediate" evidence="14">
    <location>
        <position position="110"/>
    </location>
</feature>
<dbReference type="NCBIfam" id="NF003013">
    <property type="entry name" value="PRK03846.1"/>
    <property type="match status" value="1"/>
</dbReference>
<evidence type="ECO:0000256" key="12">
    <source>
        <dbReference type="ARBA" id="ARBA00031393"/>
    </source>
</evidence>
<dbReference type="InterPro" id="IPR059117">
    <property type="entry name" value="APS_kinase_dom"/>
</dbReference>
<feature type="domain" description="APS kinase" evidence="16">
    <location>
        <begin position="30"/>
        <end position="178"/>
    </location>
</feature>
<dbReference type="PANTHER" id="PTHR11055:SF63">
    <property type="entry name" value="ADENYLYL-SULFATE KINASE 1, CHLOROPLASTIC"/>
    <property type="match status" value="1"/>
</dbReference>
<keyword evidence="10 14" id="KW-0067">ATP-binding</keyword>
<dbReference type="EC" id="2.7.1.25" evidence="5 14"/>
<evidence type="ECO:0000256" key="9">
    <source>
        <dbReference type="ARBA" id="ARBA00022777"/>
    </source>
</evidence>
<comment type="catalytic activity">
    <reaction evidence="1 14 15">
        <text>adenosine 5'-phosphosulfate + ATP = 3'-phosphoadenylyl sulfate + ADP + H(+)</text>
        <dbReference type="Rhea" id="RHEA:24152"/>
        <dbReference type="ChEBI" id="CHEBI:15378"/>
        <dbReference type="ChEBI" id="CHEBI:30616"/>
        <dbReference type="ChEBI" id="CHEBI:58243"/>
        <dbReference type="ChEBI" id="CHEBI:58339"/>
        <dbReference type="ChEBI" id="CHEBI:456216"/>
        <dbReference type="EC" id="2.7.1.25"/>
    </reaction>
</comment>
<sequence>MTEKTAPLIAWHGGQVSAAQRRALLDQIPLTLWLTGLSASGKSTLAFALERELIAQGRACYVLDGDNVRHGLNRDLGFSAADRAENIRRIAEVARLMNDAGLIVITAFISPYRNDRAMAREIIGQANVREVYLNTPLAVCEARDPKGLYRQARAGRVAQFTGISSPYEAPERPDLTLDTARHSLEDAVAQLLAVIHAGQERSVGWAAKPNV</sequence>
<evidence type="ECO:0000256" key="3">
    <source>
        <dbReference type="ARBA" id="ARBA00004806"/>
    </source>
</evidence>
<evidence type="ECO:0000256" key="6">
    <source>
        <dbReference type="ARBA" id="ARBA00018163"/>
    </source>
</evidence>
<evidence type="ECO:0000313" key="17">
    <source>
        <dbReference type="EMBL" id="MFC5475433.1"/>
    </source>
</evidence>
<dbReference type="InterPro" id="IPR002891">
    <property type="entry name" value="APS"/>
</dbReference>
<dbReference type="NCBIfam" id="TIGR00455">
    <property type="entry name" value="apsK"/>
    <property type="match status" value="1"/>
</dbReference>
<dbReference type="Pfam" id="PF01583">
    <property type="entry name" value="APS_kinase"/>
    <property type="match status" value="1"/>
</dbReference>
<dbReference type="RefSeq" id="WP_378998725.1">
    <property type="nucleotide sequence ID" value="NZ_JBHSMT010000027.1"/>
</dbReference>
<reference evidence="18" key="1">
    <citation type="journal article" date="2019" name="Int. J. Syst. Evol. Microbiol.">
        <title>The Global Catalogue of Microorganisms (GCM) 10K type strain sequencing project: providing services to taxonomists for standard genome sequencing and annotation.</title>
        <authorList>
            <consortium name="The Broad Institute Genomics Platform"/>
            <consortium name="The Broad Institute Genome Sequencing Center for Infectious Disease"/>
            <person name="Wu L."/>
            <person name="Ma J."/>
        </authorList>
    </citation>
    <scope>NUCLEOTIDE SEQUENCE [LARGE SCALE GENOMIC DNA]</scope>
    <source>
        <strain evidence="18">JCM 17066</strain>
    </source>
</reference>
<evidence type="ECO:0000259" key="16">
    <source>
        <dbReference type="Pfam" id="PF01583"/>
    </source>
</evidence>
<evidence type="ECO:0000256" key="5">
    <source>
        <dbReference type="ARBA" id="ARBA00012121"/>
    </source>
</evidence>
<dbReference type="CDD" id="cd02027">
    <property type="entry name" value="APSK"/>
    <property type="match status" value="1"/>
</dbReference>
<name>A0ABW0MEL7_9BURK</name>
<evidence type="ECO:0000256" key="11">
    <source>
        <dbReference type="ARBA" id="ARBA00029724"/>
    </source>
</evidence>
<evidence type="ECO:0000256" key="13">
    <source>
        <dbReference type="ARBA" id="ARBA00031464"/>
    </source>
</evidence>
<evidence type="ECO:0000313" key="18">
    <source>
        <dbReference type="Proteomes" id="UP001596045"/>
    </source>
</evidence>
<accession>A0ABW0MEL7</accession>
<dbReference type="GO" id="GO:0004020">
    <property type="term" value="F:adenylylsulfate kinase activity"/>
    <property type="evidence" value="ECO:0007669"/>
    <property type="project" value="UniProtKB-EC"/>
</dbReference>
<evidence type="ECO:0000256" key="10">
    <source>
        <dbReference type="ARBA" id="ARBA00022840"/>
    </source>
</evidence>
<dbReference type="SUPFAM" id="SSF52540">
    <property type="entry name" value="P-loop containing nucleoside triphosphate hydrolases"/>
    <property type="match status" value="1"/>
</dbReference>
<dbReference type="HAMAP" id="MF_00065">
    <property type="entry name" value="Adenylyl_sulf_kinase"/>
    <property type="match status" value="1"/>
</dbReference>
<evidence type="ECO:0000256" key="1">
    <source>
        <dbReference type="ARBA" id="ARBA00001823"/>
    </source>
</evidence>
<evidence type="ECO:0000256" key="8">
    <source>
        <dbReference type="ARBA" id="ARBA00022741"/>
    </source>
</evidence>
<comment type="similarity">
    <text evidence="4 14 15">Belongs to the APS kinase family.</text>
</comment>
<comment type="caution">
    <text evidence="17">The sequence shown here is derived from an EMBL/GenBank/DDBJ whole genome shotgun (WGS) entry which is preliminary data.</text>
</comment>
<protein>
    <recommendedName>
        <fullName evidence="6 14">Adenylyl-sulfate kinase</fullName>
        <ecNumber evidence="5 14">2.7.1.25</ecNumber>
    </recommendedName>
    <alternativeName>
        <fullName evidence="12 14">APS kinase</fullName>
    </alternativeName>
    <alternativeName>
        <fullName evidence="13 14">ATP adenosine-5'-phosphosulfate 3'-phosphotransferase</fullName>
    </alternativeName>
    <alternativeName>
        <fullName evidence="11 14">Adenosine-5'-phosphosulfate kinase</fullName>
    </alternativeName>
</protein>
<keyword evidence="18" id="KW-1185">Reference proteome</keyword>
<keyword evidence="7 14" id="KW-0808">Transferase</keyword>
<comment type="function">
    <text evidence="2 14 15">Catalyzes the synthesis of activated sulfate.</text>
</comment>
<comment type="pathway">
    <text evidence="3 14 15">Sulfur metabolism; hydrogen sulfide biosynthesis; sulfite from sulfate: step 2/3.</text>
</comment>
<keyword evidence="14" id="KW-0597">Phosphoprotein</keyword>
<dbReference type="InterPro" id="IPR027417">
    <property type="entry name" value="P-loop_NTPase"/>
</dbReference>
<evidence type="ECO:0000256" key="14">
    <source>
        <dbReference type="HAMAP-Rule" id="MF_00065"/>
    </source>
</evidence>
<dbReference type="EMBL" id="JBHSMT010000027">
    <property type="protein sequence ID" value="MFC5475433.1"/>
    <property type="molecule type" value="Genomic_DNA"/>
</dbReference>
<gene>
    <name evidence="14 17" type="primary">cysC</name>
    <name evidence="17" type="ORF">ACFPM8_15845</name>
</gene>
<evidence type="ECO:0000256" key="7">
    <source>
        <dbReference type="ARBA" id="ARBA00022679"/>
    </source>
</evidence>
<evidence type="ECO:0000256" key="4">
    <source>
        <dbReference type="ARBA" id="ARBA00007008"/>
    </source>
</evidence>
<evidence type="ECO:0000256" key="2">
    <source>
        <dbReference type="ARBA" id="ARBA00002632"/>
    </source>
</evidence>
<evidence type="ECO:0000256" key="15">
    <source>
        <dbReference type="RuleBase" id="RU004347"/>
    </source>
</evidence>
<dbReference type="PANTHER" id="PTHR11055">
    <property type="entry name" value="BIFUNCTIONAL 3'-PHOSPHOADENOSINE 5'-PHOSPHOSULFATE SYNTHASE"/>
    <property type="match status" value="1"/>
</dbReference>
<keyword evidence="8 14" id="KW-0547">Nucleotide-binding</keyword>
<proteinExistence type="inferred from homology"/>
<keyword evidence="9 14" id="KW-0418">Kinase</keyword>
<dbReference type="Proteomes" id="UP001596045">
    <property type="component" value="Unassembled WGS sequence"/>
</dbReference>
<organism evidence="17 18">
    <name type="scientific">Paraherbaspirillum soli</name>
    <dbReference type="NCBI Taxonomy" id="631222"/>
    <lineage>
        <taxon>Bacteria</taxon>
        <taxon>Pseudomonadati</taxon>
        <taxon>Pseudomonadota</taxon>
        <taxon>Betaproteobacteria</taxon>
        <taxon>Burkholderiales</taxon>
        <taxon>Oxalobacteraceae</taxon>
        <taxon>Paraherbaspirillum</taxon>
    </lineage>
</organism>
<dbReference type="Gene3D" id="3.40.50.300">
    <property type="entry name" value="P-loop containing nucleotide triphosphate hydrolases"/>
    <property type="match status" value="1"/>
</dbReference>